<dbReference type="AlphaFoldDB" id="A0A0C3E9G4"/>
<keyword evidence="12" id="KW-1185">Reference proteome</keyword>
<dbReference type="GO" id="GO:0009253">
    <property type="term" value="P:peptidoglycan catabolic process"/>
    <property type="evidence" value="ECO:0007669"/>
    <property type="project" value="TreeGrafter"/>
</dbReference>
<accession>A0A0C3E9G4</accession>
<dbReference type="GO" id="GO:0016998">
    <property type="term" value="P:cell wall macromolecule catabolic process"/>
    <property type="evidence" value="ECO:0007669"/>
    <property type="project" value="UniProtKB-UniRule"/>
</dbReference>
<dbReference type="Proteomes" id="UP000031977">
    <property type="component" value="Unassembled WGS sequence"/>
</dbReference>
<comment type="subcellular location">
    <subcellularLocation>
        <location evidence="8">Cell outer membrane</location>
        <topology evidence="8">Peripheral membrane protein</topology>
    </subcellularLocation>
    <text evidence="8">Attached to the inner leaflet of the outer membrane.</text>
</comment>
<feature type="compositionally biased region" description="Acidic residues" evidence="9">
    <location>
        <begin position="516"/>
        <end position="530"/>
    </location>
</feature>
<dbReference type="Pfam" id="PF01464">
    <property type="entry name" value="SLT"/>
    <property type="match status" value="1"/>
</dbReference>
<comment type="similarity">
    <text evidence="1">Belongs to the transglycosylase Slt family.</text>
</comment>
<dbReference type="SUPFAM" id="SSF53850">
    <property type="entry name" value="Periplasmic binding protein-like II"/>
    <property type="match status" value="1"/>
</dbReference>
<keyword evidence="4 8" id="KW-0472">Membrane</keyword>
<evidence type="ECO:0000256" key="2">
    <source>
        <dbReference type="ARBA" id="ARBA00010333"/>
    </source>
</evidence>
<dbReference type="InterPro" id="IPR008258">
    <property type="entry name" value="Transglycosylase_SLT_dom_1"/>
</dbReference>
<feature type="active site" evidence="8">
    <location>
        <position position="329"/>
    </location>
</feature>
<evidence type="ECO:0000313" key="11">
    <source>
        <dbReference type="EMBL" id="KIN11033.1"/>
    </source>
</evidence>
<dbReference type="Pfam" id="PF00497">
    <property type="entry name" value="SBP_bac_3"/>
    <property type="match status" value="1"/>
</dbReference>
<dbReference type="PANTHER" id="PTHR35936">
    <property type="entry name" value="MEMBRANE-BOUND LYTIC MUREIN TRANSGLYCOSYLASE F"/>
    <property type="match status" value="1"/>
</dbReference>
<dbReference type="NCBIfam" id="NF008112">
    <property type="entry name" value="PRK10859.1"/>
    <property type="match status" value="1"/>
</dbReference>
<evidence type="ECO:0000256" key="9">
    <source>
        <dbReference type="SAM" id="MobiDB-lite"/>
    </source>
</evidence>
<evidence type="ECO:0000259" key="10">
    <source>
        <dbReference type="SMART" id="SM00062"/>
    </source>
</evidence>
<feature type="region of interest" description="LT domain" evidence="8">
    <location>
        <begin position="285"/>
        <end position="530"/>
    </location>
</feature>
<dbReference type="OrthoDB" id="9815002at2"/>
<keyword evidence="3 8" id="KW-0732">Signal</keyword>
<dbReference type="STRING" id="50718.SU60_09710"/>
<protein>
    <recommendedName>
        <fullName evidence="8">Membrane-bound lytic murein transglycosylase F</fullName>
        <ecNumber evidence="8">4.2.2.n1</ecNumber>
    </recommendedName>
    <alternativeName>
        <fullName evidence="8">Murein lyase F</fullName>
    </alternativeName>
</protein>
<dbReference type="InterPro" id="IPR001638">
    <property type="entry name" value="Solute-binding_3/MltF_N"/>
</dbReference>
<evidence type="ECO:0000256" key="5">
    <source>
        <dbReference type="ARBA" id="ARBA00023237"/>
    </source>
</evidence>
<dbReference type="PANTHER" id="PTHR35936:SF32">
    <property type="entry name" value="MEMBRANE-BOUND LYTIC MUREIN TRANSGLYCOSYLASE F"/>
    <property type="match status" value="1"/>
</dbReference>
<evidence type="ECO:0000256" key="4">
    <source>
        <dbReference type="ARBA" id="ARBA00023136"/>
    </source>
</evidence>
<sequence precursor="true">MQISQFNRLKRSALLFASVLLLSACQIESAPKSEFEQIQERGVLRVGTLNNQLSYYIGPDGPAGLDYELARQFAEELGVKLEIKPAFRQADLFPALNKGDIDIIATGLNQTSQAVERFRPGPAYYYVSQQVVYKKGQRRPRSLEQLIQYQASKDEAADEETNAGAQTLQIVEQSQYVPTLTALKEQHPDLQFEIVGNADTRDLLKRVSTGELRFTVTDSVELSLAQRLYPDLALAFELTEDQPVSWFTRRSEDESLYAMLIEFFGNIKQSGDLALLEEKYIGHVEAFDYVDTRAFIRALDDKLPRWSPLFQKYSEEFDWRLIAALAYQESHWKPKAKSPTGVRGMMMLTLPTAKSVGVTNRLDPEQSVRGGVEYLRRIVGRVPDSINEHEKIWFALASYNIGYGHMMDARRLTKSQGGDPDAWADVKDRLPLLRQKRYYSQTRYGYARGDEARNYVENIRRYYQSIIGHVSQKPAEEDDTDDLKVIPPLAPEQLVSGAIETITGSSSSASQSIPEQDSDDQDETSDDAID</sequence>
<dbReference type="HAMAP" id="MF_02016">
    <property type="entry name" value="MltF"/>
    <property type="match status" value="1"/>
</dbReference>
<feature type="compositionally biased region" description="Low complexity" evidence="9">
    <location>
        <begin position="497"/>
        <end position="515"/>
    </location>
</feature>
<comment type="caution">
    <text evidence="11">The sequence shown here is derived from an EMBL/GenBank/DDBJ whole genome shotgun (WGS) entry which is preliminary data.</text>
</comment>
<dbReference type="SMART" id="SM00062">
    <property type="entry name" value="PBPb"/>
    <property type="match status" value="1"/>
</dbReference>
<dbReference type="GO" id="GO:0008933">
    <property type="term" value="F:peptidoglycan lytic transglycosylase activity"/>
    <property type="evidence" value="ECO:0007669"/>
    <property type="project" value="UniProtKB-UniRule"/>
</dbReference>
<comment type="catalytic activity">
    <reaction evidence="8">
        <text>Exolytic cleavage of the (1-&gt;4)-beta-glycosidic linkage between N-acetylmuramic acid (MurNAc) and N-acetylglucosamine (GlcNAc) residues in peptidoglycan, from either the reducing or the non-reducing ends of the peptidoglycan chains, with concomitant formation of a 1,6-anhydrobond in the MurNAc residue.</text>
        <dbReference type="EC" id="4.2.2.n1"/>
    </reaction>
</comment>
<evidence type="ECO:0000256" key="3">
    <source>
        <dbReference type="ARBA" id="ARBA00022729"/>
    </source>
</evidence>
<dbReference type="CDD" id="cd13403">
    <property type="entry name" value="MLTF-like"/>
    <property type="match status" value="1"/>
</dbReference>
<feature type="chain" id="PRO_5008985309" description="Membrane-bound lytic murein transglycosylase F" evidence="8">
    <location>
        <begin position="30"/>
        <end position="530"/>
    </location>
</feature>
<evidence type="ECO:0000256" key="8">
    <source>
        <dbReference type="HAMAP-Rule" id="MF_02016"/>
    </source>
</evidence>
<dbReference type="InterPro" id="IPR000189">
    <property type="entry name" value="Transglyc_AS"/>
</dbReference>
<evidence type="ECO:0000256" key="1">
    <source>
        <dbReference type="ARBA" id="ARBA00007734"/>
    </source>
</evidence>
<feature type="signal peptide" evidence="8">
    <location>
        <begin position="1"/>
        <end position="29"/>
    </location>
</feature>
<organism evidence="11 12">
    <name type="scientific">Vibrio mytili</name>
    <dbReference type="NCBI Taxonomy" id="50718"/>
    <lineage>
        <taxon>Bacteria</taxon>
        <taxon>Pseudomonadati</taxon>
        <taxon>Pseudomonadota</taxon>
        <taxon>Gammaproteobacteria</taxon>
        <taxon>Vibrionales</taxon>
        <taxon>Vibrionaceae</taxon>
        <taxon>Vibrio</taxon>
    </lineage>
</organism>
<reference evidence="11 12" key="1">
    <citation type="submission" date="2015-01" db="EMBL/GenBank/DDBJ databases">
        <title>Draft genome of Vibrio mytili type strain CAIM 528.</title>
        <authorList>
            <person name="Gonzalez-Castillo A."/>
            <person name="Gomez-Gil B."/>
            <person name="Enciso-Ibarra J."/>
        </authorList>
    </citation>
    <scope>NUCLEOTIDE SEQUENCE [LARGE SCALE GENOMIC DNA]</scope>
    <source>
        <strain evidence="11 12">CAIM 528</strain>
    </source>
</reference>
<dbReference type="InterPro" id="IPR023346">
    <property type="entry name" value="Lysozyme-like_dom_sf"/>
</dbReference>
<keyword evidence="7 8" id="KW-0961">Cell wall biogenesis/degradation</keyword>
<evidence type="ECO:0000313" key="12">
    <source>
        <dbReference type="Proteomes" id="UP000031977"/>
    </source>
</evidence>
<dbReference type="GO" id="GO:0009279">
    <property type="term" value="C:cell outer membrane"/>
    <property type="evidence" value="ECO:0007669"/>
    <property type="project" value="UniProtKB-SubCell"/>
</dbReference>
<comment type="similarity">
    <text evidence="8">In the C-terminal section; belongs to the transglycosylase Slt family.</text>
</comment>
<proteinExistence type="inferred from homology"/>
<dbReference type="EMBL" id="JXOK01000036">
    <property type="protein sequence ID" value="KIN11033.1"/>
    <property type="molecule type" value="Genomic_DNA"/>
</dbReference>
<dbReference type="Gene3D" id="1.10.530.10">
    <property type="match status" value="1"/>
</dbReference>
<evidence type="ECO:0000256" key="6">
    <source>
        <dbReference type="ARBA" id="ARBA00023239"/>
    </source>
</evidence>
<dbReference type="EC" id="4.2.2.n1" evidence="8"/>
<keyword evidence="6 8" id="KW-0456">Lyase</keyword>
<comment type="similarity">
    <text evidence="8">In the N-terminal section; belongs to the bacterial solute-binding protein 3 family.</text>
</comment>
<dbReference type="SUPFAM" id="SSF53955">
    <property type="entry name" value="Lysozyme-like"/>
    <property type="match status" value="1"/>
</dbReference>
<keyword evidence="5 8" id="KW-0998">Cell outer membrane</keyword>
<dbReference type="FunFam" id="1.10.530.10:FF:000003">
    <property type="entry name" value="Membrane-bound lytic murein transglycosylase F"/>
    <property type="match status" value="1"/>
</dbReference>
<dbReference type="InterPro" id="IPR023703">
    <property type="entry name" value="MltF"/>
</dbReference>
<feature type="domain" description="Solute-binding protein family 3/N-terminal" evidence="10">
    <location>
        <begin position="43"/>
        <end position="284"/>
    </location>
</feature>
<feature type="region of interest" description="Disordered" evidence="9">
    <location>
        <begin position="497"/>
        <end position="530"/>
    </location>
</feature>
<dbReference type="CDD" id="cd01009">
    <property type="entry name" value="PBP2_YfhD_N"/>
    <property type="match status" value="1"/>
</dbReference>
<comment type="similarity">
    <text evidence="2">Belongs to the bacterial solute-binding protein 3 family.</text>
</comment>
<dbReference type="RefSeq" id="WP_041155348.1">
    <property type="nucleotide sequence ID" value="NZ_CBCRVP010000023.1"/>
</dbReference>
<comment type="domain">
    <text evidence="8">The N-terminal domain does not have lytic activity and probably modulates enzymatic activity. The C-terminal domain is the catalytic active domain.</text>
</comment>
<dbReference type="Gene3D" id="3.40.190.10">
    <property type="entry name" value="Periplasmic binding protein-like II"/>
    <property type="match status" value="2"/>
</dbReference>
<evidence type="ECO:0000256" key="7">
    <source>
        <dbReference type="ARBA" id="ARBA00023316"/>
    </source>
</evidence>
<dbReference type="GO" id="GO:0071555">
    <property type="term" value="P:cell wall organization"/>
    <property type="evidence" value="ECO:0007669"/>
    <property type="project" value="UniProtKB-KW"/>
</dbReference>
<gene>
    <name evidence="8" type="primary">mltF</name>
    <name evidence="11" type="ORF">SU60_09710</name>
</gene>
<dbReference type="PROSITE" id="PS00922">
    <property type="entry name" value="TRANSGLYCOSYLASE"/>
    <property type="match status" value="1"/>
</dbReference>
<comment type="caution">
    <text evidence="8">Lacks conserved residue(s) required for the propagation of feature annotation.</text>
</comment>
<name>A0A0C3E9G4_9VIBR</name>
<comment type="function">
    <text evidence="8">Murein-degrading enzyme that degrades murein glycan strands and insoluble, high-molecular weight murein sacculi, with the concomitant formation of a 1,6-anhydromuramoyl product. Lytic transglycosylases (LTs) play an integral role in the metabolism of the peptidoglycan (PG) sacculus. Their lytic action creates space within the PG sacculus to allow for its expansion as well as for the insertion of various structures such as secretion systems and flagella.</text>
</comment>